<dbReference type="Pfam" id="PF16153">
    <property type="entry name" value="DUF4861"/>
    <property type="match status" value="1"/>
</dbReference>
<comment type="caution">
    <text evidence="2">The sequence shown here is derived from an EMBL/GenBank/DDBJ whole genome shotgun (WGS) entry which is preliminary data.</text>
</comment>
<reference evidence="2 3" key="1">
    <citation type="submission" date="2020-05" db="EMBL/GenBank/DDBJ databases">
        <title>Distinct polysaccharide utilization as determinants for interspecies competition between intestinal Prevotella spp.</title>
        <authorList>
            <person name="Galvez E.J.C."/>
            <person name="Iljazovic A."/>
            <person name="Strowig T."/>
        </authorList>
    </citation>
    <scope>NUCLEOTIDE SEQUENCE [LARGE SCALE GENOMIC DNA]</scope>
    <source>
        <strain evidence="2 3">PROD</strain>
    </source>
</reference>
<name>A0ABX2AU61_9BACT</name>
<feature type="signal peptide" evidence="1">
    <location>
        <begin position="1"/>
        <end position="20"/>
    </location>
</feature>
<organism evidence="2 3">
    <name type="scientific">Xylanibacter rodentium</name>
    <dbReference type="NCBI Taxonomy" id="2736289"/>
    <lineage>
        <taxon>Bacteria</taxon>
        <taxon>Pseudomonadati</taxon>
        <taxon>Bacteroidota</taxon>
        <taxon>Bacteroidia</taxon>
        <taxon>Bacteroidales</taxon>
        <taxon>Prevotellaceae</taxon>
        <taxon>Xylanibacter</taxon>
    </lineage>
</organism>
<evidence type="ECO:0000313" key="2">
    <source>
        <dbReference type="EMBL" id="NPE12988.1"/>
    </source>
</evidence>
<protein>
    <submittedName>
        <fullName evidence="2">DUF4861 domain-containing protein</fullName>
    </submittedName>
</protein>
<sequence length="407" mass="46376">MKKKMVSTLFLAAVSSISMAQKTFDVNVTNKSKNDRKATPVVLQLKQYGVDVKSAVVTKDGTEVPCQLDDFNNDGIYDELCFMTDMTKKSTQTFNIQLLPTGKPREYKPQVYAEMLMSNKKIKSSNKQDLYISSLTVDNGTNPYWMLHHHGPAFENEMVAYRIYFDHRQTVDTYGKYRKGLEIKETQFYPDKNQKAAGYGDDVLWVGETFGLGALRGWDGTAPQMLKDVDHRTLRIVSRGPLRTIVEVIDEGWNTMNAGKEKIDMTARYTLYAGRRDCFVDVRFSKPVPEYRFATGIINVKNSEEMSDKKGLRGCWGTDWPVSAKDSAGHKRETVGLGICIPAKNVVKELPANKDNYPYVIGNATDELHYNITFGSDNEEFGYHSAKEWFEYLKEWKEELNNAVEVK</sequence>
<dbReference type="EMBL" id="JABKKE010000001">
    <property type="protein sequence ID" value="NPE12988.1"/>
    <property type="molecule type" value="Genomic_DNA"/>
</dbReference>
<accession>A0ABX2AU61</accession>
<dbReference type="RefSeq" id="WP_172173891.1">
    <property type="nucleotide sequence ID" value="NZ_CASGIA010000003.1"/>
</dbReference>
<feature type="chain" id="PRO_5047229871" evidence="1">
    <location>
        <begin position="21"/>
        <end position="407"/>
    </location>
</feature>
<dbReference type="GeneID" id="82156402"/>
<gene>
    <name evidence="2" type="ORF">HPS55_01360</name>
</gene>
<keyword evidence="1" id="KW-0732">Signal</keyword>
<keyword evidence="3" id="KW-1185">Reference proteome</keyword>
<dbReference type="Proteomes" id="UP001193734">
    <property type="component" value="Unassembled WGS sequence"/>
</dbReference>
<dbReference type="InterPro" id="IPR032342">
    <property type="entry name" value="DUF4861"/>
</dbReference>
<evidence type="ECO:0000256" key="1">
    <source>
        <dbReference type="SAM" id="SignalP"/>
    </source>
</evidence>
<evidence type="ECO:0000313" key="3">
    <source>
        <dbReference type="Proteomes" id="UP001193734"/>
    </source>
</evidence>
<proteinExistence type="predicted"/>